<dbReference type="Proteomes" id="UP000315295">
    <property type="component" value="Unassembled WGS sequence"/>
</dbReference>
<reference evidence="2 3" key="1">
    <citation type="journal article" date="2019" name="G3 (Bethesda)">
        <title>Sequencing of a Wild Apple (Malus baccata) Genome Unravels the Differences Between Cultivated and Wild Apple Species Regarding Disease Resistance and Cold Tolerance.</title>
        <authorList>
            <person name="Chen X."/>
        </authorList>
    </citation>
    <scope>NUCLEOTIDE SEQUENCE [LARGE SCALE GENOMIC DNA]</scope>
    <source>
        <strain evidence="3">cv. Shandingzi</strain>
        <tissue evidence="2">Leaves</tissue>
    </source>
</reference>
<dbReference type="AlphaFoldDB" id="A0A540M3Q1"/>
<feature type="chain" id="PRO_5022185368" description="Knottin scorpion toxin-like domain-containing protein" evidence="1">
    <location>
        <begin position="24"/>
        <end position="83"/>
    </location>
</feature>
<sequence length="83" mass="8928">MEKKPSFEFASLVLLFAIIACMAMGNVPGAEARGKLRCPGMIDCSSVCEGFPWRCVNGECICDGGNAPPQLQHEANFLPNQLP</sequence>
<comment type="caution">
    <text evidence="2">The sequence shown here is derived from an EMBL/GenBank/DDBJ whole genome shotgun (WGS) entry which is preliminary data.</text>
</comment>
<evidence type="ECO:0000313" key="2">
    <source>
        <dbReference type="EMBL" id="TQD93159.1"/>
    </source>
</evidence>
<name>A0A540M3Q1_MALBA</name>
<proteinExistence type="predicted"/>
<evidence type="ECO:0008006" key="4">
    <source>
        <dbReference type="Google" id="ProtNLM"/>
    </source>
</evidence>
<organism evidence="2 3">
    <name type="scientific">Malus baccata</name>
    <name type="common">Siberian crab apple</name>
    <name type="synonym">Pyrus baccata</name>
    <dbReference type="NCBI Taxonomy" id="106549"/>
    <lineage>
        <taxon>Eukaryota</taxon>
        <taxon>Viridiplantae</taxon>
        <taxon>Streptophyta</taxon>
        <taxon>Embryophyta</taxon>
        <taxon>Tracheophyta</taxon>
        <taxon>Spermatophyta</taxon>
        <taxon>Magnoliopsida</taxon>
        <taxon>eudicotyledons</taxon>
        <taxon>Gunneridae</taxon>
        <taxon>Pentapetalae</taxon>
        <taxon>rosids</taxon>
        <taxon>fabids</taxon>
        <taxon>Rosales</taxon>
        <taxon>Rosaceae</taxon>
        <taxon>Amygdaloideae</taxon>
        <taxon>Maleae</taxon>
        <taxon>Malus</taxon>
    </lineage>
</organism>
<gene>
    <name evidence="2" type="ORF">C1H46_021252</name>
</gene>
<keyword evidence="3" id="KW-1185">Reference proteome</keyword>
<dbReference type="EMBL" id="VIEB01000375">
    <property type="protein sequence ID" value="TQD93159.1"/>
    <property type="molecule type" value="Genomic_DNA"/>
</dbReference>
<feature type="signal peptide" evidence="1">
    <location>
        <begin position="1"/>
        <end position="23"/>
    </location>
</feature>
<evidence type="ECO:0000256" key="1">
    <source>
        <dbReference type="SAM" id="SignalP"/>
    </source>
</evidence>
<protein>
    <recommendedName>
        <fullName evidence="4">Knottin scorpion toxin-like domain-containing protein</fullName>
    </recommendedName>
</protein>
<accession>A0A540M3Q1</accession>
<evidence type="ECO:0000313" key="3">
    <source>
        <dbReference type="Proteomes" id="UP000315295"/>
    </source>
</evidence>
<keyword evidence="1" id="KW-0732">Signal</keyword>
<dbReference type="PROSITE" id="PS51257">
    <property type="entry name" value="PROKAR_LIPOPROTEIN"/>
    <property type="match status" value="1"/>
</dbReference>